<dbReference type="PANTHER" id="PTHR42078">
    <property type="entry name" value="GLUCAN 1, 4-ALPHA-GLUCOSIDASE"/>
    <property type="match status" value="1"/>
</dbReference>
<evidence type="ECO:0000256" key="1">
    <source>
        <dbReference type="SAM" id="MobiDB-lite"/>
    </source>
</evidence>
<gene>
    <name evidence="4" type="ORF">TRIREDRAFT_120516</name>
</gene>
<dbReference type="GeneID" id="18482897"/>
<protein>
    <submittedName>
        <fullName evidence="4">Predicted protein</fullName>
    </submittedName>
</protein>
<feature type="compositionally biased region" description="Low complexity" evidence="1">
    <location>
        <begin position="609"/>
        <end position="624"/>
    </location>
</feature>
<dbReference type="HOGENOM" id="CLU_011816_0_0_1"/>
<proteinExistence type="predicted"/>
<dbReference type="Proteomes" id="UP000008984">
    <property type="component" value="Unassembled WGS sequence"/>
</dbReference>
<dbReference type="RefSeq" id="XP_006963027.1">
    <property type="nucleotide sequence ID" value="XM_006962965.1"/>
</dbReference>
<organism evidence="5">
    <name type="scientific">Hypocrea jecorina (strain QM6a)</name>
    <name type="common">Trichoderma reesei</name>
    <dbReference type="NCBI Taxonomy" id="431241"/>
    <lineage>
        <taxon>Eukaryota</taxon>
        <taxon>Fungi</taxon>
        <taxon>Dikarya</taxon>
        <taxon>Ascomycota</taxon>
        <taxon>Pezizomycotina</taxon>
        <taxon>Sordariomycetes</taxon>
        <taxon>Hypocreomycetidae</taxon>
        <taxon>Hypocreales</taxon>
        <taxon>Hypocreaceae</taxon>
        <taxon>Trichoderma</taxon>
    </lineage>
</organism>
<dbReference type="VEuPathDB" id="FungiDB:TRIREDRAFT_120516"/>
<feature type="compositionally biased region" description="Polar residues" evidence="1">
    <location>
        <begin position="114"/>
        <end position="133"/>
    </location>
</feature>
<feature type="domain" description="DUF7820" evidence="3">
    <location>
        <begin position="420"/>
        <end position="731"/>
    </location>
</feature>
<dbReference type="STRING" id="431241.G0RB99"/>
<feature type="compositionally biased region" description="Polar residues" evidence="1">
    <location>
        <begin position="148"/>
        <end position="177"/>
    </location>
</feature>
<reference evidence="4 5" key="1">
    <citation type="journal article" date="2008" name="Nat. Biotechnol.">
        <title>Genome sequencing and analysis of the biomass-degrading fungus Trichoderma reesei (syn. Hypocrea jecorina).</title>
        <authorList>
            <person name="Martinez D."/>
            <person name="Berka R.M."/>
            <person name="Henrissat B."/>
            <person name="Saloheimo M."/>
            <person name="Arvas M."/>
            <person name="Baker S.E."/>
            <person name="Chapman J."/>
            <person name="Chertkov O."/>
            <person name="Coutinho P.M."/>
            <person name="Cullen D."/>
            <person name="Danchin E.G."/>
            <person name="Grigoriev I.V."/>
            <person name="Harris P."/>
            <person name="Jackson M."/>
            <person name="Kubicek C.P."/>
            <person name="Han C.S."/>
            <person name="Ho I."/>
            <person name="Larrondo L.F."/>
            <person name="de Leon A.L."/>
            <person name="Magnuson J.K."/>
            <person name="Merino S."/>
            <person name="Misra M."/>
            <person name="Nelson B."/>
            <person name="Putnam N."/>
            <person name="Robbertse B."/>
            <person name="Salamov A.A."/>
            <person name="Schmoll M."/>
            <person name="Terry A."/>
            <person name="Thayer N."/>
            <person name="Westerholm-Parvinen A."/>
            <person name="Schoch C.L."/>
            <person name="Yao J."/>
            <person name="Barabote R."/>
            <person name="Nelson M.A."/>
            <person name="Detter C."/>
            <person name="Bruce D."/>
            <person name="Kuske C.R."/>
            <person name="Xie G."/>
            <person name="Richardson P."/>
            <person name="Rokhsar D.S."/>
            <person name="Lucas S.M."/>
            <person name="Rubin E.M."/>
            <person name="Dunn-Coleman N."/>
            <person name="Ward M."/>
            <person name="Brettin T.S."/>
        </authorList>
    </citation>
    <scope>NUCLEOTIDE SEQUENCE [LARGE SCALE GENOMIC DNA]</scope>
    <source>
        <strain evidence="4 5">QM6a</strain>
    </source>
</reference>
<dbReference type="AlphaFoldDB" id="G0RB99"/>
<accession>G0RB99</accession>
<dbReference type="eggNOG" id="ENOG502SJP0">
    <property type="taxonomic scope" value="Eukaryota"/>
</dbReference>
<keyword evidence="5" id="KW-1185">Reference proteome</keyword>
<evidence type="ECO:0000313" key="4">
    <source>
        <dbReference type="EMBL" id="EGR51567.1"/>
    </source>
</evidence>
<name>G0RB99_HYPJQ</name>
<evidence type="ECO:0000259" key="3">
    <source>
        <dbReference type="Pfam" id="PF25130"/>
    </source>
</evidence>
<feature type="region of interest" description="Disordered" evidence="1">
    <location>
        <begin position="607"/>
        <end position="627"/>
    </location>
</feature>
<dbReference type="Pfam" id="PF25130">
    <property type="entry name" value="DUF7820"/>
    <property type="match status" value="1"/>
</dbReference>
<keyword evidence="2" id="KW-1133">Transmembrane helix</keyword>
<feature type="region of interest" description="Disordered" evidence="1">
    <location>
        <begin position="1"/>
        <end position="190"/>
    </location>
</feature>
<evidence type="ECO:0000256" key="2">
    <source>
        <dbReference type="SAM" id="Phobius"/>
    </source>
</evidence>
<feature type="region of interest" description="Disordered" evidence="1">
    <location>
        <begin position="269"/>
        <end position="331"/>
    </location>
</feature>
<keyword evidence="2" id="KW-0472">Membrane</keyword>
<sequence>MDPFKGNPSEFSRKPVQGRPPRQSVDETEDQYSYDLAAATVADGFRPSDSPLTDASSSSSTPNNPTVASPDSSQARLLTLEPSNQEPSTSAASKPPPARPSSAIKPPRPHDSLTLRNDGSNSLQTGPSLSSSAGMPQIPPQGPYQGPTSASHPYQMYLQRTLSDATASADQPASRNSYDGPRGPAHPYALYPQNIVTTGDETPHQIPVGFTTSGHGYQRQIGPDGEEAGALVGPLGHTEELPPYTRYPEHGMVSKTPAAVATAAVAEDGRAGTESPTTGTIAGAGGIGVATRNPEFSSTEEDLQPSQSRPSTHSRHDINTAAQSSAEKGATTKWQQVAKRKLWGIVPYWAICMLFIGVLLIGIILGAVIGSVLSRHKSRPSGYATSPSLLYSLFYPNANGHLADISNSPPPGNYPSPTPTPAPDVVPLASVPIALPRLPVGNYAMPPLTTNQSPNACLSDHTQLAAWSCNLPSSYYQVNVDVSSTQKDTSCYNLSLKAINSVDAEFLWGTQPPNVYSKAMILVNDTQEPRRGPAWWLQVTYDKVVVVEEDDFPAKVKRWSDLDRATIADSDLIRTKSSTSLGAKDGDKPWICTWPDTTLEVFIYPIQNSTSPQPSPTTTTSSAPNPYPTDGFHPYPKSMKFVERRVVEDAPKAYCRQVQVYNQGRSMKNLTDSLGNPIVVDIEEDLDPDSDSQKAAYPVKRDRRSVRRRWSEYGVTQQAIELTPCGCVWWSSAAAHP</sequence>
<feature type="compositionally biased region" description="Polar residues" evidence="1">
    <location>
        <begin position="71"/>
        <end position="86"/>
    </location>
</feature>
<dbReference type="PANTHER" id="PTHR42078:SF1">
    <property type="entry name" value="GLUCAN 1, 4-ALPHA-GLUCOSIDASE"/>
    <property type="match status" value="1"/>
</dbReference>
<dbReference type="InterPro" id="IPR056722">
    <property type="entry name" value="DUF7820"/>
</dbReference>
<feature type="compositionally biased region" description="Low complexity" evidence="1">
    <location>
        <begin position="47"/>
        <end position="70"/>
    </location>
</feature>
<keyword evidence="2" id="KW-0812">Transmembrane</keyword>
<dbReference type="OrthoDB" id="5384459at2759"/>
<evidence type="ECO:0000313" key="5">
    <source>
        <dbReference type="Proteomes" id="UP000008984"/>
    </source>
</evidence>
<dbReference type="EMBL" id="GL985058">
    <property type="protein sequence ID" value="EGR51567.1"/>
    <property type="molecule type" value="Genomic_DNA"/>
</dbReference>
<dbReference type="KEGG" id="tre:TRIREDRAFT_120516"/>
<feature type="transmembrane region" description="Helical" evidence="2">
    <location>
        <begin position="348"/>
        <end position="373"/>
    </location>
</feature>